<dbReference type="EMBL" id="LT708304">
    <property type="protein sequence ID" value="SIU02507.1"/>
    <property type="molecule type" value="Genomic_DNA"/>
</dbReference>
<evidence type="ECO:0000313" key="3">
    <source>
        <dbReference type="Proteomes" id="UP000001419"/>
    </source>
</evidence>
<dbReference type="EMBL" id="LR777660">
    <property type="protein sequence ID" value="CAB0188139.1"/>
    <property type="molecule type" value="Genomic_DNA"/>
</dbReference>
<reference evidence="2" key="2">
    <citation type="submission" date="2016-12" db="EMBL/GenBank/DDBJ databases">
        <authorList>
            <person name="Malone K.M."/>
        </authorList>
    </citation>
    <scope>NUCLEOTIDE SEQUENCE</scope>
    <source>
        <strain evidence="2">AF2122/97</strain>
    </source>
</reference>
<organism evidence="2 3">
    <name type="scientific">Mycobacterium bovis (strain ATCC BAA-935 / AF2122/97)</name>
    <dbReference type="NCBI Taxonomy" id="233413"/>
    <lineage>
        <taxon>Bacteria</taxon>
        <taxon>Bacillati</taxon>
        <taxon>Actinomycetota</taxon>
        <taxon>Actinomycetes</taxon>
        <taxon>Mycobacteriales</taxon>
        <taxon>Mycobacteriaceae</taxon>
        <taxon>Mycobacterium</taxon>
        <taxon>Mycobacterium tuberculosis complex</taxon>
    </lineage>
</organism>
<keyword evidence="3" id="KW-1185">Reference proteome</keyword>
<dbReference type="Proteomes" id="UP000001419">
    <property type="component" value="Chromosome"/>
</dbReference>
<evidence type="ECO:0000313" key="2">
    <source>
        <dbReference type="EMBL" id="SIU02507.1"/>
    </source>
</evidence>
<reference evidence="3" key="3">
    <citation type="journal article" date="2017" name="Genome Announc.">
        <title>Updated reference genome sequence and annotation of Mycobacterium bovis AF2122/97.</title>
        <authorList>
            <person name="Malone K.M."/>
            <person name="Farrell D."/>
            <person name="Stuber T.P."/>
            <person name="Schubert O.T."/>
            <person name="Aebersold R."/>
            <person name="Robbe-Austerman S."/>
            <person name="Gordon S.V."/>
        </authorList>
    </citation>
    <scope>NUCLEOTIDE SEQUENCE [LARGE SCALE GENOMIC DNA]</scope>
    <source>
        <strain evidence="3">ATCC BAA-935 / AF2122/97</strain>
    </source>
</reference>
<evidence type="ECO:0000313" key="1">
    <source>
        <dbReference type="EMBL" id="CAB0188139.1"/>
    </source>
</evidence>
<dbReference type="KEGG" id="mbo:BQ2027_MB3875CC"/>
<gene>
    <name evidence="2" type="primary">Mb3875cC</name>
    <name evidence="2" type="ordered locus">BQ2027_MB3875CC</name>
</gene>
<protein>
    <submittedName>
        <fullName evidence="2">Mb3875cC protein</fullName>
    </submittedName>
</protein>
<accession>A0A1R3Y5F8</accession>
<reference evidence="3" key="1">
    <citation type="journal article" date="2003" name="Proc. Natl. Acad. Sci. U.S.A.">
        <title>The complete genome sequence of Mycobacterium bovis.</title>
        <authorList>
            <person name="Garnier T."/>
            <person name="Eiglmeier K."/>
            <person name="Camus J.-C."/>
            <person name="Medina N."/>
            <person name="Mansoor H."/>
            <person name="Pryor M."/>
            <person name="Duthoy S."/>
            <person name="Grondin S."/>
            <person name="Lacroix C."/>
            <person name="Monsempe C."/>
            <person name="Simon S."/>
            <person name="Harris B."/>
            <person name="Atkin R."/>
            <person name="Doggett J."/>
            <person name="Mayes R."/>
            <person name="Keating L."/>
            <person name="Wheeler P.R."/>
            <person name="Parkhill J."/>
            <person name="Barrell B.G."/>
            <person name="Cole S.T."/>
            <person name="Gordon S.V."/>
            <person name="Hewinson R.G."/>
        </authorList>
    </citation>
    <scope>NUCLEOTIDE SEQUENCE [LARGE SCALE GENOMIC DNA]</scope>
    <source>
        <strain evidence="3">ATCC BAA-935 / AF2122/97</strain>
    </source>
</reference>
<reference evidence="1" key="4">
    <citation type="submission" date="2020-02" db="EMBL/GenBank/DDBJ databases">
        <authorList>
            <person name="Farrell D."/>
            <person name="Gordon V S."/>
        </authorList>
    </citation>
    <scope>NUCLEOTIDE SEQUENCE</scope>
    <source>
        <strain evidence="1">AF2122/97</strain>
    </source>
</reference>
<dbReference type="AlphaFoldDB" id="A0A1R3Y5F8"/>
<sequence>MFLFARVPPTRWAGSSLTSQPCSMTARVATTTLGSMPQGGRHRLPGRPQADTTSMGAFLVAEVPVGGPSSDRCWVDGRRCVAKVYGVGGQEEVDGWAVGGDG</sequence>
<reference evidence="2" key="5">
    <citation type="submission" date="2020-04" db="EMBL/GenBank/DDBJ databases">
        <authorList>
            <person name="Malone M K."/>
            <person name="Farrell D."/>
            <person name="Malone K."/>
        </authorList>
    </citation>
    <scope>NUCLEOTIDE SEQUENCE</scope>
    <source>
        <strain evidence="2">AF2122/97</strain>
    </source>
</reference>
<name>A0A1R3Y5F8_MYCBO</name>
<proteinExistence type="predicted"/>